<dbReference type="AlphaFoldDB" id="A0A6D2KUB6"/>
<organism evidence="2 3">
    <name type="scientific">Microthlaspi erraticum</name>
    <dbReference type="NCBI Taxonomy" id="1685480"/>
    <lineage>
        <taxon>Eukaryota</taxon>
        <taxon>Viridiplantae</taxon>
        <taxon>Streptophyta</taxon>
        <taxon>Embryophyta</taxon>
        <taxon>Tracheophyta</taxon>
        <taxon>Spermatophyta</taxon>
        <taxon>Magnoliopsida</taxon>
        <taxon>eudicotyledons</taxon>
        <taxon>Gunneridae</taxon>
        <taxon>Pentapetalae</taxon>
        <taxon>rosids</taxon>
        <taxon>malvids</taxon>
        <taxon>Brassicales</taxon>
        <taxon>Brassicaceae</taxon>
        <taxon>Coluteocarpeae</taxon>
        <taxon>Microthlaspi</taxon>
    </lineage>
</organism>
<proteinExistence type="predicted"/>
<comment type="caution">
    <text evidence="2">The sequence shown here is derived from an EMBL/GenBank/DDBJ whole genome shotgun (WGS) entry which is preliminary data.</text>
</comment>
<gene>
    <name evidence="2" type="ORF">MERR_LOCUS39985</name>
</gene>
<evidence type="ECO:0000313" key="2">
    <source>
        <dbReference type="EMBL" id="CAA7052750.1"/>
    </source>
</evidence>
<keyword evidence="3" id="KW-1185">Reference proteome</keyword>
<name>A0A6D2KUB6_9BRAS</name>
<dbReference type="EMBL" id="CACVBM020001507">
    <property type="protein sequence ID" value="CAA7052750.1"/>
    <property type="molecule type" value="Genomic_DNA"/>
</dbReference>
<accession>A0A6D2KUB6</accession>
<evidence type="ECO:0008006" key="4">
    <source>
        <dbReference type="Google" id="ProtNLM"/>
    </source>
</evidence>
<sequence>MLAITKAHLTSEEEEAGHCKFFAENLTGSALEWFSSLEPSSIDNFTQLEELHLRHNSDLDDALHKANAFARAEEEYEIFPEKFNTGLLGPRSNFQDQSLNREPEGENIYDVANNNEQSSRRSTHDKHKRNRDADEDDSPPPALKQQIDMIFREFKHYSGSMKSLDTLPYAPKKTICQRLSELSLCGGGVEAYAPKRINFISGSSEFCRNPVNSIKGFQRKASSSSNCPQTLTGPDTEIAFLESETLNLEKPHDDALVVQLDIAGFELSRIMIDT</sequence>
<dbReference type="OrthoDB" id="1087821at2759"/>
<feature type="region of interest" description="Disordered" evidence="1">
    <location>
        <begin position="89"/>
        <end position="142"/>
    </location>
</feature>
<dbReference type="Proteomes" id="UP000467841">
    <property type="component" value="Unassembled WGS sequence"/>
</dbReference>
<evidence type="ECO:0000313" key="3">
    <source>
        <dbReference type="Proteomes" id="UP000467841"/>
    </source>
</evidence>
<protein>
    <recommendedName>
        <fullName evidence="4">Retrotransposon gag domain-containing protein</fullName>
    </recommendedName>
</protein>
<reference evidence="2" key="1">
    <citation type="submission" date="2020-01" db="EMBL/GenBank/DDBJ databases">
        <authorList>
            <person name="Mishra B."/>
        </authorList>
    </citation>
    <scope>NUCLEOTIDE SEQUENCE [LARGE SCALE GENOMIC DNA]</scope>
</reference>
<evidence type="ECO:0000256" key="1">
    <source>
        <dbReference type="SAM" id="MobiDB-lite"/>
    </source>
</evidence>
<feature type="compositionally biased region" description="Basic residues" evidence="1">
    <location>
        <begin position="121"/>
        <end position="130"/>
    </location>
</feature>